<dbReference type="Gene3D" id="3.30.420.40">
    <property type="match status" value="2"/>
</dbReference>
<keyword evidence="3 7" id="KW-0808">Transferase</keyword>
<dbReference type="GO" id="GO:0004856">
    <property type="term" value="F:D-xylulokinase activity"/>
    <property type="evidence" value="ECO:0007669"/>
    <property type="project" value="UniProtKB-EC"/>
</dbReference>
<organism evidence="7 8">
    <name type="scientific">Brachybacterium fresconis</name>
    <dbReference type="NCBI Taxonomy" id="173363"/>
    <lineage>
        <taxon>Bacteria</taxon>
        <taxon>Bacillati</taxon>
        <taxon>Actinomycetota</taxon>
        <taxon>Actinomycetes</taxon>
        <taxon>Micrococcales</taxon>
        <taxon>Dermabacteraceae</taxon>
        <taxon>Brachybacterium</taxon>
    </lineage>
</organism>
<evidence type="ECO:0000256" key="3">
    <source>
        <dbReference type="ARBA" id="ARBA00022679"/>
    </source>
</evidence>
<comment type="caution">
    <text evidence="7">The sequence shown here is derived from an EMBL/GenBank/DDBJ whole genome shotgun (WGS) entry which is preliminary data.</text>
</comment>
<sequence length="525" mass="53701">MPSVLCLDLGTSAAKAALIDLDGSIHGRASCPYPTRTTADGGAEQDPQDWLRSARTAITELLHVPGATRDVLALSLTGQMQDLVLLDPDGAIAPAVLYSDTRAGQDAQEIHARLESEGISWDSLTATVQDATSCAAMFRRLVRTDPDLAGRARGMVFGPAGYLAHALGCGRWCDPTTAAATGLLEARTGTFSGVIARAASLDEDLLPALTTATGQVVGRTDTAAQDLLGVPGGVPIVLAPGDAGATTLGIVGLEVGDDYAYLGTSGWLAAVIPRTAVDDGGADVTRADVTLADRSAATAEQAPVSHHLALAAGDDLVLRISALLAAGAAADWARAALLGGASPAEADARLEEREARQGRGPTGLLALPSIHGERYPVRDGDLRAALVGMGPRTRDIDMYAAVLEGVAHALVSAISAPSRSDRSTGERSRPLAVAGGGTASAPWLRILADVTGREVRAVDGADAALVGCALAAADELGMDHSIRPLAFRSGGRTVAPDPSAARAHAVMRDAHRALYTAVAAVRALH</sequence>
<dbReference type="EMBL" id="JAGIOC010000001">
    <property type="protein sequence ID" value="MBP2408650.1"/>
    <property type="molecule type" value="Genomic_DNA"/>
</dbReference>
<dbReference type="Proteomes" id="UP000698222">
    <property type="component" value="Unassembled WGS sequence"/>
</dbReference>
<feature type="domain" description="Carbohydrate kinase FGGY C-terminal" evidence="6">
    <location>
        <begin position="315"/>
        <end position="473"/>
    </location>
</feature>
<evidence type="ECO:0000256" key="2">
    <source>
        <dbReference type="ARBA" id="ARBA00022629"/>
    </source>
</evidence>
<protein>
    <submittedName>
        <fullName evidence="7">Xylulokinase</fullName>
        <ecNumber evidence="7">2.7.1.17</ecNumber>
    </submittedName>
</protein>
<dbReference type="InterPro" id="IPR000577">
    <property type="entry name" value="Carb_kinase_FGGY"/>
</dbReference>
<comment type="similarity">
    <text evidence="1">Belongs to the FGGY kinase family.</text>
</comment>
<evidence type="ECO:0000313" key="7">
    <source>
        <dbReference type="EMBL" id="MBP2408650.1"/>
    </source>
</evidence>
<dbReference type="SUPFAM" id="SSF53067">
    <property type="entry name" value="Actin-like ATPase domain"/>
    <property type="match status" value="2"/>
</dbReference>
<reference evidence="7 8" key="1">
    <citation type="submission" date="2021-03" db="EMBL/GenBank/DDBJ databases">
        <title>Sequencing the genomes of 1000 actinobacteria strains.</title>
        <authorList>
            <person name="Klenk H.-P."/>
        </authorList>
    </citation>
    <scope>NUCLEOTIDE SEQUENCE [LARGE SCALE GENOMIC DNA]</scope>
    <source>
        <strain evidence="7 8">DSM 14564</strain>
    </source>
</reference>
<evidence type="ECO:0000256" key="4">
    <source>
        <dbReference type="ARBA" id="ARBA00022777"/>
    </source>
</evidence>
<evidence type="ECO:0000256" key="1">
    <source>
        <dbReference type="ARBA" id="ARBA00009156"/>
    </source>
</evidence>
<feature type="domain" description="Carbohydrate kinase FGGY N-terminal" evidence="5">
    <location>
        <begin position="4"/>
        <end position="249"/>
    </location>
</feature>
<keyword evidence="2" id="KW-0119">Carbohydrate metabolism</keyword>
<dbReference type="RefSeq" id="WP_209889433.1">
    <property type="nucleotide sequence ID" value="NZ_BAAAJV010000001.1"/>
</dbReference>
<dbReference type="EC" id="2.7.1.17" evidence="7"/>
<dbReference type="PANTHER" id="PTHR43095">
    <property type="entry name" value="SUGAR KINASE"/>
    <property type="match status" value="1"/>
</dbReference>
<keyword evidence="4" id="KW-0418">Kinase</keyword>
<dbReference type="InterPro" id="IPR018484">
    <property type="entry name" value="FGGY_N"/>
</dbReference>
<dbReference type="InterPro" id="IPR043129">
    <property type="entry name" value="ATPase_NBD"/>
</dbReference>
<keyword evidence="2" id="KW-0859">Xylose metabolism</keyword>
<proteinExistence type="inferred from homology"/>
<dbReference type="PIRSF" id="PIRSF000538">
    <property type="entry name" value="GlpK"/>
    <property type="match status" value="1"/>
</dbReference>
<dbReference type="InterPro" id="IPR050406">
    <property type="entry name" value="FGGY_Carb_Kinase"/>
</dbReference>
<accession>A0ABS4YJH1</accession>
<name>A0ABS4YJH1_9MICO</name>
<dbReference type="Pfam" id="PF02782">
    <property type="entry name" value="FGGY_C"/>
    <property type="match status" value="1"/>
</dbReference>
<keyword evidence="8" id="KW-1185">Reference proteome</keyword>
<dbReference type="PANTHER" id="PTHR43095:SF5">
    <property type="entry name" value="XYLULOSE KINASE"/>
    <property type="match status" value="1"/>
</dbReference>
<evidence type="ECO:0000313" key="8">
    <source>
        <dbReference type="Proteomes" id="UP000698222"/>
    </source>
</evidence>
<dbReference type="Pfam" id="PF00370">
    <property type="entry name" value="FGGY_N"/>
    <property type="match status" value="1"/>
</dbReference>
<gene>
    <name evidence="7" type="ORF">JOF44_001553</name>
</gene>
<evidence type="ECO:0000259" key="6">
    <source>
        <dbReference type="Pfam" id="PF02782"/>
    </source>
</evidence>
<evidence type="ECO:0000259" key="5">
    <source>
        <dbReference type="Pfam" id="PF00370"/>
    </source>
</evidence>
<dbReference type="InterPro" id="IPR018485">
    <property type="entry name" value="FGGY_C"/>
</dbReference>